<dbReference type="GO" id="GO:0005829">
    <property type="term" value="C:cytosol"/>
    <property type="evidence" value="ECO:0007669"/>
    <property type="project" value="TreeGrafter"/>
</dbReference>
<dbReference type="InterPro" id="IPR009057">
    <property type="entry name" value="Homeodomain-like_sf"/>
</dbReference>
<organism evidence="2 3">
    <name type="scientific">Nonomuraea fuscirosea</name>
    <dbReference type="NCBI Taxonomy" id="1291556"/>
    <lineage>
        <taxon>Bacteria</taxon>
        <taxon>Bacillati</taxon>
        <taxon>Actinomycetota</taxon>
        <taxon>Actinomycetes</taxon>
        <taxon>Streptosporangiales</taxon>
        <taxon>Streptosporangiaceae</taxon>
        <taxon>Nonomuraea</taxon>
    </lineage>
</organism>
<dbReference type="EMBL" id="PVNG01000058">
    <property type="protein sequence ID" value="PRX43213.1"/>
    <property type="molecule type" value="Genomic_DNA"/>
</dbReference>
<accession>A0A2T0LK93</accession>
<dbReference type="Proteomes" id="UP000238312">
    <property type="component" value="Unassembled WGS sequence"/>
</dbReference>
<protein>
    <submittedName>
        <fullName evidence="2">Helix-turn-helix protein</fullName>
    </submittedName>
</protein>
<dbReference type="SUPFAM" id="SSF46689">
    <property type="entry name" value="Homeodomain-like"/>
    <property type="match status" value="1"/>
</dbReference>
<dbReference type="GO" id="GO:0004803">
    <property type="term" value="F:transposase activity"/>
    <property type="evidence" value="ECO:0007669"/>
    <property type="project" value="TreeGrafter"/>
</dbReference>
<sequence>MAPALAQRTPRSTSTRYLRIDERIHIADRVREKASIREIARELDRAPSTISREIQRNRSHIRGNQ</sequence>
<evidence type="ECO:0000259" key="1">
    <source>
        <dbReference type="Pfam" id="PF13936"/>
    </source>
</evidence>
<dbReference type="AlphaFoldDB" id="A0A2T0LK93"/>
<gene>
    <name evidence="2" type="ORF">B0I32_15812</name>
</gene>
<dbReference type="InterPro" id="IPR025246">
    <property type="entry name" value="IS30-like_HTH"/>
</dbReference>
<keyword evidence="3" id="KW-1185">Reference proteome</keyword>
<proteinExistence type="predicted"/>
<feature type="domain" description="Transposase IS30-like HTH" evidence="1">
    <location>
        <begin position="14"/>
        <end position="57"/>
    </location>
</feature>
<dbReference type="Pfam" id="PF13936">
    <property type="entry name" value="HTH_38"/>
    <property type="match status" value="1"/>
</dbReference>
<comment type="caution">
    <text evidence="2">The sequence shown here is derived from an EMBL/GenBank/DDBJ whole genome shotgun (WGS) entry which is preliminary data.</text>
</comment>
<dbReference type="PANTHER" id="PTHR10948">
    <property type="entry name" value="TRANSPOSASE"/>
    <property type="match status" value="1"/>
</dbReference>
<evidence type="ECO:0000313" key="3">
    <source>
        <dbReference type="Proteomes" id="UP000238312"/>
    </source>
</evidence>
<dbReference type="GO" id="GO:0032196">
    <property type="term" value="P:transposition"/>
    <property type="evidence" value="ECO:0007669"/>
    <property type="project" value="TreeGrafter"/>
</dbReference>
<dbReference type="InterPro" id="IPR051917">
    <property type="entry name" value="Transposase-Integrase"/>
</dbReference>
<reference evidence="2 3" key="1">
    <citation type="submission" date="2018-03" db="EMBL/GenBank/DDBJ databases">
        <title>Genomic Encyclopedia of Type Strains, Phase III (KMG-III): the genomes of soil and plant-associated and newly described type strains.</title>
        <authorList>
            <person name="Whitman W."/>
        </authorList>
    </citation>
    <scope>NUCLEOTIDE SEQUENCE [LARGE SCALE GENOMIC DNA]</scope>
    <source>
        <strain evidence="2 3">CGMCC 4.7104</strain>
    </source>
</reference>
<evidence type="ECO:0000313" key="2">
    <source>
        <dbReference type="EMBL" id="PRX43213.1"/>
    </source>
</evidence>
<dbReference type="PANTHER" id="PTHR10948:SF23">
    <property type="entry name" value="TRANSPOSASE INSI FOR INSERTION SEQUENCE ELEMENT IS30A-RELATED"/>
    <property type="match status" value="1"/>
</dbReference>
<name>A0A2T0LK93_9ACTN</name>